<dbReference type="InterPro" id="IPR001891">
    <property type="entry name" value="Malic_OxRdtase"/>
</dbReference>
<evidence type="ECO:0000313" key="16">
    <source>
        <dbReference type="Proteomes" id="UP000285883"/>
    </source>
</evidence>
<dbReference type="EMBL" id="MAYM02000618">
    <property type="protein sequence ID" value="RLN37236.1"/>
    <property type="molecule type" value="Genomic_DNA"/>
</dbReference>
<dbReference type="Proteomes" id="UP000785171">
    <property type="component" value="Unassembled WGS sequence"/>
</dbReference>
<dbReference type="Pfam" id="PF00390">
    <property type="entry name" value="malic"/>
    <property type="match status" value="1"/>
</dbReference>
<reference evidence="15 16" key="2">
    <citation type="submission" date="2018-07" db="EMBL/GenBank/DDBJ databases">
        <title>Genome sequencing of oomycete isolates from Chile give support for New Zealand origin for Phytophthora kernoviae and make available the first Nothophytophthora sp. genome.</title>
        <authorList>
            <person name="Studholme D.J."/>
            <person name="Sanfuentes E."/>
            <person name="Panda P."/>
            <person name="Hill R."/>
            <person name="Sambles C."/>
            <person name="Grant M."/>
            <person name="Williams N.M."/>
            <person name="Mcdougal R.L."/>
        </authorList>
    </citation>
    <scope>NUCLEOTIDE SEQUENCE [LARGE SCALE GENOMIC DNA]</scope>
    <source>
        <strain evidence="13">Chile2</strain>
        <strain evidence="14">Chile4</strain>
    </source>
</reference>
<evidence type="ECO:0000313" key="11">
    <source>
        <dbReference type="EMBL" id="KAG2524040.1"/>
    </source>
</evidence>
<feature type="binding site" evidence="6">
    <location>
        <position position="531"/>
    </location>
    <ligand>
        <name>(S)-malate</name>
        <dbReference type="ChEBI" id="CHEBI:15589"/>
    </ligand>
</feature>
<dbReference type="InterPro" id="IPR036291">
    <property type="entry name" value="NAD(P)-bd_dom_sf"/>
</dbReference>
<feature type="active site" description="Proton acceptor" evidence="5">
    <location>
        <position position="250"/>
    </location>
</feature>
<comment type="cofactor">
    <cofactor evidence="1">
        <name>Mn(2+)</name>
        <dbReference type="ChEBI" id="CHEBI:29035"/>
    </cofactor>
</comment>
<evidence type="ECO:0000259" key="9">
    <source>
        <dbReference type="SMART" id="SM00919"/>
    </source>
</evidence>
<dbReference type="STRING" id="325452.A0A3R7K919"/>
<name>A0A3R7K919_9STRA</name>
<evidence type="ECO:0000256" key="6">
    <source>
        <dbReference type="PIRSR" id="PIRSR000106-2"/>
    </source>
</evidence>
<dbReference type="PIRSF" id="PIRSF000106">
    <property type="entry name" value="ME"/>
    <property type="match status" value="1"/>
</dbReference>
<dbReference type="FunFam" id="3.40.50.10380:FF:000004">
    <property type="entry name" value="Malic enzyme"/>
    <property type="match status" value="1"/>
</dbReference>
<evidence type="ECO:0000256" key="1">
    <source>
        <dbReference type="ARBA" id="ARBA00001936"/>
    </source>
</evidence>
<reference evidence="11" key="1">
    <citation type="journal article" date="2015" name="Genom Data">
        <title>Genome sequences of six Phytophthora species associated with forests in New Zealand.</title>
        <authorList>
            <person name="Studholme D.J."/>
            <person name="McDougal R.L."/>
            <person name="Sambles C."/>
            <person name="Hansen E."/>
            <person name="Hardy G."/>
            <person name="Grant M."/>
            <person name="Ganley R.J."/>
            <person name="Williams N.M."/>
        </authorList>
    </citation>
    <scope>NUCLEOTIDE SEQUENCE</scope>
    <source>
        <strain evidence="11">NZFS 2646</strain>
        <strain evidence="12">NZFS 3630</strain>
    </source>
</reference>
<evidence type="ECO:0000256" key="2">
    <source>
        <dbReference type="ARBA" id="ARBA00008785"/>
    </source>
</evidence>
<feature type="binding site" evidence="7">
    <location>
        <position position="346"/>
    </location>
    <ligand>
        <name>a divalent metal cation</name>
        <dbReference type="ChEBI" id="CHEBI:60240"/>
    </ligand>
</feature>
<dbReference type="SMART" id="SM00919">
    <property type="entry name" value="Malic_M"/>
    <property type="match status" value="1"/>
</dbReference>
<dbReference type="InterPro" id="IPR037062">
    <property type="entry name" value="Malic_N_dom_sf"/>
</dbReference>
<dbReference type="CDD" id="cd05312">
    <property type="entry name" value="NAD_bind_1_malic_enz"/>
    <property type="match status" value="1"/>
</dbReference>
<protein>
    <recommendedName>
        <fullName evidence="8">Malic enzyme</fullName>
    </recommendedName>
</protein>
<dbReference type="Gene3D" id="3.40.50.720">
    <property type="entry name" value="NAD(P)-binding Rossmann-like Domain"/>
    <property type="match status" value="1"/>
</dbReference>
<feature type="binding site" evidence="7">
    <location>
        <position position="322"/>
    </location>
    <ligand>
        <name>a divalent metal cation</name>
        <dbReference type="ChEBI" id="CHEBI:60240"/>
    </ligand>
</feature>
<dbReference type="SMART" id="SM01274">
    <property type="entry name" value="malic"/>
    <property type="match status" value="1"/>
</dbReference>
<evidence type="ECO:0000256" key="7">
    <source>
        <dbReference type="PIRSR" id="PIRSR000106-3"/>
    </source>
</evidence>
<evidence type="ECO:0000256" key="4">
    <source>
        <dbReference type="ARBA" id="ARBA00023002"/>
    </source>
</evidence>
<evidence type="ECO:0000313" key="13">
    <source>
        <dbReference type="EMBL" id="RLN37236.1"/>
    </source>
</evidence>
<dbReference type="EMBL" id="JPWU03000113">
    <property type="protein sequence ID" value="KAG2525936.1"/>
    <property type="molecule type" value="Genomic_DNA"/>
</dbReference>
<dbReference type="PANTHER" id="PTHR23406:SF90">
    <property type="entry name" value="MALIC ENZYME-RELATED"/>
    <property type="match status" value="1"/>
</dbReference>
<dbReference type="SUPFAM" id="SSF51735">
    <property type="entry name" value="NAD(P)-binding Rossmann-fold domains"/>
    <property type="match status" value="1"/>
</dbReference>
<dbReference type="InterPro" id="IPR012301">
    <property type="entry name" value="Malic_N_dom"/>
</dbReference>
<evidence type="ECO:0000313" key="15">
    <source>
        <dbReference type="Proteomes" id="UP000285624"/>
    </source>
</evidence>
<dbReference type="PANTHER" id="PTHR23406">
    <property type="entry name" value="MALIC ENZYME-RELATED"/>
    <property type="match status" value="1"/>
</dbReference>
<dbReference type="Proteomes" id="UP000285624">
    <property type="component" value="Unassembled WGS sequence"/>
</dbReference>
<feature type="binding site" evidence="6">
    <location>
        <position position="232"/>
    </location>
    <ligand>
        <name>(S)-malate</name>
        <dbReference type="ChEBI" id="CHEBI:15589"/>
    </ligand>
</feature>
<dbReference type="EMBL" id="JPWV03000123">
    <property type="protein sequence ID" value="KAG2524040.1"/>
    <property type="molecule type" value="Genomic_DNA"/>
</dbReference>
<feature type="domain" description="Malic enzyme N-terminal" evidence="10">
    <location>
        <begin position="155"/>
        <end position="337"/>
    </location>
</feature>
<evidence type="ECO:0000259" key="10">
    <source>
        <dbReference type="SMART" id="SM01274"/>
    </source>
</evidence>
<gene>
    <name evidence="13" type="ORF">BBI17_005315</name>
    <name evidence="14" type="ORF">BBO99_00005371</name>
    <name evidence="11" type="ORF">JM16_005128</name>
    <name evidence="12" type="ORF">JM18_004623</name>
</gene>
<dbReference type="PRINTS" id="PR00072">
    <property type="entry name" value="MALOXRDTASE"/>
</dbReference>
<feature type="domain" description="Malic enzyme NAD-binding" evidence="9">
    <location>
        <begin position="347"/>
        <end position="600"/>
    </location>
</feature>
<proteinExistence type="inferred from homology"/>
<reference evidence="11" key="3">
    <citation type="submission" date="2020-06" db="EMBL/GenBank/DDBJ databases">
        <authorList>
            <person name="Studholme D.J."/>
        </authorList>
    </citation>
    <scope>NUCLEOTIDE SEQUENCE</scope>
    <source>
        <strain evidence="11">NZFS 2646</strain>
        <strain evidence="12">NZFS 3630</strain>
    </source>
</reference>
<feature type="binding site" evidence="7">
    <location>
        <position position="323"/>
    </location>
    <ligand>
        <name>a divalent metal cation</name>
        <dbReference type="ChEBI" id="CHEBI:60240"/>
    </ligand>
</feature>
<keyword evidence="4 8" id="KW-0560">Oxidoreductase</keyword>
<comment type="caution">
    <text evidence="13">The sequence shown here is derived from an EMBL/GenBank/DDBJ whole genome shotgun (WGS) entry which is preliminary data.</text>
</comment>
<dbReference type="InterPro" id="IPR015884">
    <property type="entry name" value="Malic_enzyme_CS"/>
</dbReference>
<dbReference type="GO" id="GO:0051287">
    <property type="term" value="F:NAD binding"/>
    <property type="evidence" value="ECO:0007669"/>
    <property type="project" value="InterPro"/>
</dbReference>
<dbReference type="PROSITE" id="PS00331">
    <property type="entry name" value="MALIC_ENZYMES"/>
    <property type="match status" value="1"/>
</dbReference>
<evidence type="ECO:0000313" key="12">
    <source>
        <dbReference type="EMBL" id="KAG2525936.1"/>
    </source>
</evidence>
<dbReference type="AlphaFoldDB" id="A0A3R7K919"/>
<keyword evidence="15" id="KW-1185">Reference proteome</keyword>
<dbReference type="Pfam" id="PF03949">
    <property type="entry name" value="Malic_M"/>
    <property type="match status" value="1"/>
</dbReference>
<evidence type="ECO:0000256" key="5">
    <source>
        <dbReference type="PIRSR" id="PIRSR000106-1"/>
    </source>
</evidence>
<organism evidence="13 16">
    <name type="scientific">Phytophthora kernoviae</name>
    <dbReference type="NCBI Taxonomy" id="325452"/>
    <lineage>
        <taxon>Eukaryota</taxon>
        <taxon>Sar</taxon>
        <taxon>Stramenopiles</taxon>
        <taxon>Oomycota</taxon>
        <taxon>Peronosporomycetes</taxon>
        <taxon>Peronosporales</taxon>
        <taxon>Peronosporaceae</taxon>
        <taxon>Phytophthora</taxon>
    </lineage>
</organism>
<dbReference type="EMBL" id="MBDN02000152">
    <property type="protein sequence ID" value="RLN79287.1"/>
    <property type="molecule type" value="Genomic_DNA"/>
</dbReference>
<dbReference type="NCBIfam" id="NF010052">
    <property type="entry name" value="PRK13529.1"/>
    <property type="match status" value="1"/>
</dbReference>
<dbReference type="FunFam" id="3.40.50.720:FF:000060">
    <property type="entry name" value="Malic enzyme"/>
    <property type="match status" value="1"/>
</dbReference>
<dbReference type="GO" id="GO:0006108">
    <property type="term" value="P:malate metabolic process"/>
    <property type="evidence" value="ECO:0007669"/>
    <property type="project" value="TreeGrafter"/>
</dbReference>
<dbReference type="GO" id="GO:0046872">
    <property type="term" value="F:metal ion binding"/>
    <property type="evidence" value="ECO:0007669"/>
    <property type="project" value="UniProtKB-KW"/>
</dbReference>
<dbReference type="Gene3D" id="3.40.50.10380">
    <property type="entry name" value="Malic enzyme, N-terminal domain"/>
    <property type="match status" value="1"/>
</dbReference>
<comment type="cofactor">
    <cofactor evidence="7">
        <name>Mg(2+)</name>
        <dbReference type="ChEBI" id="CHEBI:18420"/>
    </cofactor>
    <cofactor evidence="7">
        <name>Mn(2+)</name>
        <dbReference type="ChEBI" id="CHEBI:29035"/>
    </cofactor>
    <text evidence="7">Divalent metal cations. Prefers magnesium or manganese.</text>
</comment>
<accession>A0A3R7K919</accession>
<evidence type="ECO:0000256" key="8">
    <source>
        <dbReference type="RuleBase" id="RU003426"/>
    </source>
</evidence>
<keyword evidence="3 7" id="KW-0479">Metal-binding</keyword>
<evidence type="ECO:0000313" key="14">
    <source>
        <dbReference type="EMBL" id="RLN79287.1"/>
    </source>
</evidence>
<feature type="active site" description="Proton donor" evidence="5">
    <location>
        <position position="178"/>
    </location>
</feature>
<dbReference type="InterPro" id="IPR046346">
    <property type="entry name" value="Aminoacid_DH-like_N_sf"/>
</dbReference>
<dbReference type="Proteomes" id="UP000792063">
    <property type="component" value="Unassembled WGS sequence"/>
</dbReference>
<dbReference type="SUPFAM" id="SSF53223">
    <property type="entry name" value="Aminoacid dehydrogenase-like, N-terminal domain"/>
    <property type="match status" value="1"/>
</dbReference>
<evidence type="ECO:0000256" key="3">
    <source>
        <dbReference type="ARBA" id="ARBA00022723"/>
    </source>
</evidence>
<dbReference type="Proteomes" id="UP000285883">
    <property type="component" value="Unassembled WGS sequence"/>
</dbReference>
<comment type="similarity">
    <text evidence="2 8">Belongs to the malic enzymes family.</text>
</comment>
<dbReference type="GO" id="GO:0004473">
    <property type="term" value="F:malate dehydrogenase (decarboxylating) (NADP+) activity"/>
    <property type="evidence" value="ECO:0007669"/>
    <property type="project" value="TreeGrafter"/>
</dbReference>
<feature type="binding site" evidence="6">
    <location>
        <position position="487"/>
    </location>
    <ligand>
        <name>(S)-malate</name>
        <dbReference type="ChEBI" id="CHEBI:15589"/>
    </ligand>
</feature>
<dbReference type="InterPro" id="IPR012302">
    <property type="entry name" value="Malic_NAD-bd"/>
</dbReference>
<sequence>MAICHPLSGYLNVVATVASNAAVATMLESQMASEALLRHAVLRQNQAVTARAAILYAASERPASLRLASKRPASSSAAETIAQNDQGDFSGFSVMRTPIANKGQAFTNEERAAFNLRGLLPVAVTSIELETERAMMQLRRKSTPLEKYIFLQNMQDTNEDVYYRMLTENTVELLPIVYTPTVGQACQEFSHIYRQTPRGLYISINDIGHVAEILDNWPEKDIRAICFTDGERILGLGDQGANGMGIPVGKLSLYTACAGVPPQMCLPVVLDCGTNNEEYLADPFYIGLRQKRVRGEVFEQLVDEFMNAAKAKYGDNVLLQFEDFGNSTAFPLLRKYQNTHCTFNDDIQGTASVVLAGLLAAVPLSGKPISEQKFVFLGAGTAGTGIAELIALAISRETGKTIEESRKQIWLVDSRGLVVKSRTASLQPHKLPFAHDAAECPNLLESLDRIKPTALIGVCTIAKAFNEPVCQKMGELNERPIIFALSNPTSKAECTAEEAYTFTNGKCIFASGSPFDPVVVNGQRCVPGQGNNSYIFPGVGLGVVASGMTHVNDEVMIIAAKTLAGLTTAADLETGCVYPPLSTIRNVSLKIAEAVCEYAYEMGYATVPKPENLTQFLSEFMYKP</sequence>